<evidence type="ECO:0000256" key="8">
    <source>
        <dbReference type="ARBA" id="ARBA00038436"/>
    </source>
</evidence>
<comment type="similarity">
    <text evidence="8 9">Belongs to the TRAP transporter small permease family.</text>
</comment>
<name>A0A917YQV9_9ALTE</name>
<gene>
    <name evidence="11" type="ORF">GCM10010982_02990</name>
</gene>
<comment type="subcellular location">
    <subcellularLocation>
        <location evidence="1 9">Cell inner membrane</location>
        <topology evidence="1 9">Multi-pass membrane protein</topology>
    </subcellularLocation>
</comment>
<comment type="caution">
    <text evidence="11">The sequence shown here is derived from an EMBL/GenBank/DDBJ whole genome shotgun (WGS) entry which is preliminary data.</text>
</comment>
<dbReference type="Proteomes" id="UP000606935">
    <property type="component" value="Unassembled WGS sequence"/>
</dbReference>
<sequence>MQPLTSSSLFIDRINLYLCKSISWLTLLMVLLVFLIVLLRYGFNLGWIAMQESAMYLHAAVFMLGCAHTLKADEHVRVDIFYRGWSAKKRALVDIAGALLLLLPVNLFILWMSWDYVATSWRLLEDSPEAGGLPLVFLLKSLIPLFCLTMSLQALSQCWCNWQIIRHAKVQSGQERE</sequence>
<dbReference type="AlphaFoldDB" id="A0A917YQV9"/>
<keyword evidence="3" id="KW-1003">Cell membrane</keyword>
<keyword evidence="4 9" id="KW-0997">Cell inner membrane</keyword>
<dbReference type="Pfam" id="PF04290">
    <property type="entry name" value="DctQ"/>
    <property type="match status" value="1"/>
</dbReference>
<feature type="transmembrane region" description="Helical" evidence="9">
    <location>
        <begin position="134"/>
        <end position="155"/>
    </location>
</feature>
<evidence type="ECO:0000259" key="10">
    <source>
        <dbReference type="Pfam" id="PF04290"/>
    </source>
</evidence>
<keyword evidence="5 9" id="KW-0812">Transmembrane</keyword>
<dbReference type="EMBL" id="BMLS01000001">
    <property type="protein sequence ID" value="GGO64185.1"/>
    <property type="molecule type" value="Genomic_DNA"/>
</dbReference>
<evidence type="ECO:0000256" key="2">
    <source>
        <dbReference type="ARBA" id="ARBA00022448"/>
    </source>
</evidence>
<evidence type="ECO:0000256" key="3">
    <source>
        <dbReference type="ARBA" id="ARBA00022475"/>
    </source>
</evidence>
<dbReference type="PANTHER" id="PTHR35011:SF4">
    <property type="entry name" value="SLL1102 PROTEIN"/>
    <property type="match status" value="1"/>
</dbReference>
<feature type="transmembrane region" description="Helical" evidence="9">
    <location>
        <begin position="91"/>
        <end position="114"/>
    </location>
</feature>
<feature type="domain" description="Tripartite ATP-independent periplasmic transporters DctQ component" evidence="10">
    <location>
        <begin position="29"/>
        <end position="163"/>
    </location>
</feature>
<keyword evidence="12" id="KW-1185">Reference proteome</keyword>
<evidence type="ECO:0000256" key="1">
    <source>
        <dbReference type="ARBA" id="ARBA00004429"/>
    </source>
</evidence>
<feature type="transmembrane region" description="Helical" evidence="9">
    <location>
        <begin position="21"/>
        <end position="41"/>
    </location>
</feature>
<keyword evidence="6 9" id="KW-1133">Transmembrane helix</keyword>
<comment type="function">
    <text evidence="9">Part of the tripartite ATP-independent periplasmic (TRAP) transport system.</text>
</comment>
<organism evidence="11 12">
    <name type="scientific">Bowmanella pacifica</name>
    <dbReference type="NCBI Taxonomy" id="502051"/>
    <lineage>
        <taxon>Bacteria</taxon>
        <taxon>Pseudomonadati</taxon>
        <taxon>Pseudomonadota</taxon>
        <taxon>Gammaproteobacteria</taxon>
        <taxon>Alteromonadales</taxon>
        <taxon>Alteromonadaceae</taxon>
        <taxon>Bowmanella</taxon>
    </lineage>
</organism>
<comment type="subunit">
    <text evidence="9">The complex comprises the extracytoplasmic solute receptor protein and the two transmembrane proteins.</text>
</comment>
<evidence type="ECO:0000256" key="9">
    <source>
        <dbReference type="RuleBase" id="RU369079"/>
    </source>
</evidence>
<evidence type="ECO:0000256" key="5">
    <source>
        <dbReference type="ARBA" id="ARBA00022692"/>
    </source>
</evidence>
<protein>
    <recommendedName>
        <fullName evidence="9">TRAP transporter small permease protein</fullName>
    </recommendedName>
</protein>
<dbReference type="RefSeq" id="WP_229701979.1">
    <property type="nucleotide sequence ID" value="NZ_BMLS01000001.1"/>
</dbReference>
<evidence type="ECO:0000256" key="6">
    <source>
        <dbReference type="ARBA" id="ARBA00022989"/>
    </source>
</evidence>
<dbReference type="GO" id="GO:0005886">
    <property type="term" value="C:plasma membrane"/>
    <property type="evidence" value="ECO:0007669"/>
    <property type="project" value="UniProtKB-SubCell"/>
</dbReference>
<dbReference type="InterPro" id="IPR055348">
    <property type="entry name" value="DctQ"/>
</dbReference>
<accession>A0A917YQV9</accession>
<feature type="transmembrane region" description="Helical" evidence="9">
    <location>
        <begin position="53"/>
        <end position="70"/>
    </location>
</feature>
<evidence type="ECO:0000313" key="11">
    <source>
        <dbReference type="EMBL" id="GGO64185.1"/>
    </source>
</evidence>
<reference evidence="11" key="2">
    <citation type="submission" date="2020-09" db="EMBL/GenBank/DDBJ databases">
        <authorList>
            <person name="Sun Q."/>
            <person name="Zhou Y."/>
        </authorList>
    </citation>
    <scope>NUCLEOTIDE SEQUENCE</scope>
    <source>
        <strain evidence="11">CGMCC 1.7086</strain>
    </source>
</reference>
<keyword evidence="2 9" id="KW-0813">Transport</keyword>
<evidence type="ECO:0000256" key="4">
    <source>
        <dbReference type="ARBA" id="ARBA00022519"/>
    </source>
</evidence>
<reference evidence="11" key="1">
    <citation type="journal article" date="2014" name="Int. J. Syst. Evol. Microbiol.">
        <title>Complete genome sequence of Corynebacterium casei LMG S-19264T (=DSM 44701T), isolated from a smear-ripened cheese.</title>
        <authorList>
            <consortium name="US DOE Joint Genome Institute (JGI-PGF)"/>
            <person name="Walter F."/>
            <person name="Albersmeier A."/>
            <person name="Kalinowski J."/>
            <person name="Ruckert C."/>
        </authorList>
    </citation>
    <scope>NUCLEOTIDE SEQUENCE</scope>
    <source>
        <strain evidence="11">CGMCC 1.7086</strain>
    </source>
</reference>
<proteinExistence type="inferred from homology"/>
<evidence type="ECO:0000313" key="12">
    <source>
        <dbReference type="Proteomes" id="UP000606935"/>
    </source>
</evidence>
<keyword evidence="7 9" id="KW-0472">Membrane</keyword>
<dbReference type="GO" id="GO:0022857">
    <property type="term" value="F:transmembrane transporter activity"/>
    <property type="evidence" value="ECO:0007669"/>
    <property type="project" value="UniProtKB-UniRule"/>
</dbReference>
<dbReference type="InterPro" id="IPR007387">
    <property type="entry name" value="TRAP_DctQ"/>
</dbReference>
<evidence type="ECO:0000256" key="7">
    <source>
        <dbReference type="ARBA" id="ARBA00023136"/>
    </source>
</evidence>
<dbReference type="PANTHER" id="PTHR35011">
    <property type="entry name" value="2,3-DIKETO-L-GULONATE TRAP TRANSPORTER SMALL PERMEASE PROTEIN YIAM"/>
    <property type="match status" value="1"/>
</dbReference>